<evidence type="ECO:0000256" key="4">
    <source>
        <dbReference type="HAMAP-Rule" id="MF_01365"/>
    </source>
</evidence>
<dbReference type="InterPro" id="IPR020040">
    <property type="entry name" value="Ribosomal_uL6_a/b-dom"/>
</dbReference>
<keyword evidence="2 4" id="KW-0689">Ribosomal protein</keyword>
<comment type="function">
    <text evidence="4 6">This protein binds to the 23S rRNA, and is important in its secondary structure. It is located near the subunit interface in the base of the L7/L12 stalk, and near the tRNA binding site of the peptidyltransferase center.</text>
</comment>
<comment type="similarity">
    <text evidence="1 4 5">Belongs to the universal ribosomal protein uL6 family.</text>
</comment>
<accession>A0A2M9Y1H9</accession>
<dbReference type="InterPro" id="IPR036789">
    <property type="entry name" value="Ribosomal_uL6-like_a/b-dom_sf"/>
</dbReference>
<dbReference type="PANTHER" id="PTHR11655:SF14">
    <property type="entry name" value="LARGE RIBOSOMAL SUBUNIT PROTEIN UL6M"/>
    <property type="match status" value="1"/>
</dbReference>
<dbReference type="PROSITE" id="PS00525">
    <property type="entry name" value="RIBOSOMAL_L6_1"/>
    <property type="match status" value="1"/>
</dbReference>
<organism evidence="8 9">
    <name type="scientific">Leptospira brenneri</name>
    <dbReference type="NCBI Taxonomy" id="2023182"/>
    <lineage>
        <taxon>Bacteria</taxon>
        <taxon>Pseudomonadati</taxon>
        <taxon>Spirochaetota</taxon>
        <taxon>Spirochaetia</taxon>
        <taxon>Leptospirales</taxon>
        <taxon>Leptospiraceae</taxon>
        <taxon>Leptospira</taxon>
    </lineage>
</organism>
<keyword evidence="4 6" id="KW-0699">rRNA-binding</keyword>
<dbReference type="Proteomes" id="UP000297891">
    <property type="component" value="Unassembled WGS sequence"/>
</dbReference>
<proteinExistence type="inferred from homology"/>
<keyword evidence="3 4" id="KW-0687">Ribonucleoprotein</keyword>
<evidence type="ECO:0000256" key="1">
    <source>
        <dbReference type="ARBA" id="ARBA00009356"/>
    </source>
</evidence>
<dbReference type="AlphaFoldDB" id="A0A2M9Y1H9"/>
<keyword evidence="4 6" id="KW-0694">RNA-binding</keyword>
<evidence type="ECO:0000256" key="5">
    <source>
        <dbReference type="RuleBase" id="RU003869"/>
    </source>
</evidence>
<reference evidence="8" key="1">
    <citation type="journal article" date="2019" name="PLoS Negl. Trop. Dis.">
        <title>Revisiting the worldwide diversity of Leptospira species in the environment.</title>
        <authorList>
            <person name="Vincent A.T."/>
            <person name="Schiettekatte O."/>
            <person name="Bourhy P."/>
            <person name="Veyrier F.J."/>
            <person name="Picardeau M."/>
        </authorList>
    </citation>
    <scope>NUCLEOTIDE SEQUENCE [LARGE SCALE GENOMIC DNA]</scope>
    <source>
        <strain evidence="8">201800277</strain>
    </source>
</reference>
<feature type="domain" description="Large ribosomal subunit protein uL6 alpha-beta" evidence="7">
    <location>
        <begin position="91"/>
        <end position="164"/>
    </location>
</feature>
<dbReference type="GO" id="GO:0022625">
    <property type="term" value="C:cytosolic large ribosomal subunit"/>
    <property type="evidence" value="ECO:0007669"/>
    <property type="project" value="UniProtKB-UniRule"/>
</dbReference>
<dbReference type="HAMAP" id="MF_01365_B">
    <property type="entry name" value="Ribosomal_uL6_B"/>
    <property type="match status" value="1"/>
</dbReference>
<evidence type="ECO:0000313" key="9">
    <source>
        <dbReference type="Proteomes" id="UP000297891"/>
    </source>
</evidence>
<dbReference type="GO" id="GO:0003735">
    <property type="term" value="F:structural constituent of ribosome"/>
    <property type="evidence" value="ECO:0007669"/>
    <property type="project" value="UniProtKB-UniRule"/>
</dbReference>
<dbReference type="PANTHER" id="PTHR11655">
    <property type="entry name" value="60S/50S RIBOSOMAL PROTEIN L6/L9"/>
    <property type="match status" value="1"/>
</dbReference>
<evidence type="ECO:0000313" key="8">
    <source>
        <dbReference type="EMBL" id="TGK91927.1"/>
    </source>
</evidence>
<dbReference type="PIRSF" id="PIRSF002162">
    <property type="entry name" value="Ribosomal_L6"/>
    <property type="match status" value="1"/>
</dbReference>
<dbReference type="InterPro" id="IPR019906">
    <property type="entry name" value="Ribosomal_uL6_bac-type"/>
</dbReference>
<dbReference type="SUPFAM" id="SSF56053">
    <property type="entry name" value="Ribosomal protein L6"/>
    <property type="match status" value="2"/>
</dbReference>
<name>A0A2M9Y1H9_9LEPT</name>
<dbReference type="PRINTS" id="PR00059">
    <property type="entry name" value="RIBOSOMALL6"/>
</dbReference>
<dbReference type="InterPro" id="IPR002358">
    <property type="entry name" value="Ribosomal_uL6_CS"/>
</dbReference>
<dbReference type="NCBIfam" id="TIGR03654">
    <property type="entry name" value="L6_bact"/>
    <property type="match status" value="1"/>
</dbReference>
<comment type="subunit">
    <text evidence="4">Part of the 50S ribosomal subunit.</text>
</comment>
<sequence length="179" mass="19544">MSRVGKSIIKLPAKVEVKAEAEALTIKGPLGELKTPIYEGVSANVENGELVFTRKSEDQKTVALHGLVRSLAMNCVKGVTTGWEKNLEITGVGYRAQKRGKDLVMALGYSHEVVFPEPTGIKIDVADQLKIKVSGIDRQLVGQVAADIRSKRPPEPYKGKGIKYANEYIRRKAGKTGKK</sequence>
<feature type="domain" description="Large ribosomal subunit protein uL6 alpha-beta" evidence="7">
    <location>
        <begin position="12"/>
        <end position="82"/>
    </location>
</feature>
<evidence type="ECO:0000256" key="6">
    <source>
        <dbReference type="RuleBase" id="RU003870"/>
    </source>
</evidence>
<dbReference type="Gene3D" id="3.90.930.12">
    <property type="entry name" value="Ribosomal protein L6, alpha-beta domain"/>
    <property type="match status" value="2"/>
</dbReference>
<protein>
    <recommendedName>
        <fullName evidence="4">Large ribosomal subunit protein uL6</fullName>
    </recommendedName>
</protein>
<gene>
    <name evidence="4" type="primary">rplF</name>
    <name evidence="8" type="ORF">EHQ30_17240</name>
</gene>
<keyword evidence="9" id="KW-1185">Reference proteome</keyword>
<dbReference type="InterPro" id="IPR000702">
    <property type="entry name" value="Ribosomal_uL6-like"/>
</dbReference>
<dbReference type="EMBL" id="RQFP01000014">
    <property type="protein sequence ID" value="TGK91927.1"/>
    <property type="molecule type" value="Genomic_DNA"/>
</dbReference>
<dbReference type="OrthoDB" id="9805007at2"/>
<evidence type="ECO:0000256" key="3">
    <source>
        <dbReference type="ARBA" id="ARBA00023274"/>
    </source>
</evidence>
<dbReference type="Pfam" id="PF00347">
    <property type="entry name" value="Ribosomal_L6"/>
    <property type="match status" value="2"/>
</dbReference>
<dbReference type="GO" id="GO:0002181">
    <property type="term" value="P:cytoplasmic translation"/>
    <property type="evidence" value="ECO:0007669"/>
    <property type="project" value="TreeGrafter"/>
</dbReference>
<dbReference type="GO" id="GO:0019843">
    <property type="term" value="F:rRNA binding"/>
    <property type="evidence" value="ECO:0007669"/>
    <property type="project" value="UniProtKB-UniRule"/>
</dbReference>
<evidence type="ECO:0000259" key="7">
    <source>
        <dbReference type="Pfam" id="PF00347"/>
    </source>
</evidence>
<evidence type="ECO:0000256" key="2">
    <source>
        <dbReference type="ARBA" id="ARBA00022980"/>
    </source>
</evidence>
<comment type="caution">
    <text evidence="8">The sequence shown here is derived from an EMBL/GenBank/DDBJ whole genome shotgun (WGS) entry which is preliminary data.</text>
</comment>
<dbReference type="RefSeq" id="WP_100790759.1">
    <property type="nucleotide sequence ID" value="NZ_NPDQ01000004.1"/>
</dbReference>
<dbReference type="FunFam" id="3.90.930.12:FF:000001">
    <property type="entry name" value="50S ribosomal protein L6"/>
    <property type="match status" value="1"/>
</dbReference>